<gene>
    <name evidence="6" type="ORF">DFR41_1011342</name>
</gene>
<dbReference type="GO" id="GO:0030655">
    <property type="term" value="P:beta-lactam antibiotic catabolic process"/>
    <property type="evidence" value="ECO:0007669"/>
    <property type="project" value="InterPro"/>
</dbReference>
<organism evidence="6 7">
    <name type="scientific">Pseudacidovorax intermedius</name>
    <dbReference type="NCBI Taxonomy" id="433924"/>
    <lineage>
        <taxon>Bacteria</taxon>
        <taxon>Pseudomonadati</taxon>
        <taxon>Pseudomonadota</taxon>
        <taxon>Betaproteobacteria</taxon>
        <taxon>Burkholderiales</taxon>
        <taxon>Comamonadaceae</taxon>
        <taxon>Pseudacidovorax</taxon>
    </lineage>
</organism>
<keyword evidence="4" id="KW-0732">Signal</keyword>
<accession>A0A370FRT6</accession>
<dbReference type="InterPro" id="IPR000871">
    <property type="entry name" value="Beta-lactam_class-A"/>
</dbReference>
<dbReference type="AlphaFoldDB" id="A0A370FRT6"/>
<dbReference type="EC" id="3.5.2.6" evidence="3"/>
<evidence type="ECO:0000259" key="5">
    <source>
        <dbReference type="Pfam" id="PF13354"/>
    </source>
</evidence>
<dbReference type="RefSeq" id="WP_170159321.1">
    <property type="nucleotide sequence ID" value="NZ_QQAV01000001.1"/>
</dbReference>
<name>A0A370FRT6_9BURK</name>
<evidence type="ECO:0000256" key="3">
    <source>
        <dbReference type="ARBA" id="ARBA00012865"/>
    </source>
</evidence>
<feature type="chain" id="PRO_5016653858" description="beta-lactamase" evidence="4">
    <location>
        <begin position="20"/>
        <end position="406"/>
    </location>
</feature>
<dbReference type="EMBL" id="QQAV01000001">
    <property type="protein sequence ID" value="RDI29581.1"/>
    <property type="molecule type" value="Genomic_DNA"/>
</dbReference>
<dbReference type="GO" id="GO:0008800">
    <property type="term" value="F:beta-lactamase activity"/>
    <property type="evidence" value="ECO:0007669"/>
    <property type="project" value="UniProtKB-EC"/>
</dbReference>
<dbReference type="STRING" id="433924.NS331_17060"/>
<dbReference type="InterPro" id="IPR012338">
    <property type="entry name" value="Beta-lactam/transpept-like"/>
</dbReference>
<feature type="domain" description="Beta-lactamase class A catalytic" evidence="5">
    <location>
        <begin position="78"/>
        <end position="350"/>
    </location>
</feature>
<reference evidence="6 7" key="1">
    <citation type="submission" date="2018-07" db="EMBL/GenBank/DDBJ databases">
        <title>Genomic Encyclopedia of Type Strains, Phase IV (KMG-IV): sequencing the most valuable type-strain genomes for metagenomic binning, comparative biology and taxonomic classification.</title>
        <authorList>
            <person name="Goeker M."/>
        </authorList>
    </citation>
    <scope>NUCLEOTIDE SEQUENCE [LARGE SCALE GENOMIC DNA]</scope>
    <source>
        <strain evidence="6 7">DSM 21352</strain>
    </source>
</reference>
<dbReference type="Pfam" id="PF13354">
    <property type="entry name" value="Beta-lactamase2"/>
    <property type="match status" value="1"/>
</dbReference>
<dbReference type="GO" id="GO:0046677">
    <property type="term" value="P:response to antibiotic"/>
    <property type="evidence" value="ECO:0007669"/>
    <property type="project" value="InterPro"/>
</dbReference>
<dbReference type="InterPro" id="IPR045155">
    <property type="entry name" value="Beta-lactam_cat"/>
</dbReference>
<dbReference type="SUPFAM" id="SSF56601">
    <property type="entry name" value="beta-lactamase/transpeptidase-like"/>
    <property type="match status" value="1"/>
</dbReference>
<protein>
    <recommendedName>
        <fullName evidence="3">beta-lactamase</fullName>
        <ecNumber evidence="3">3.5.2.6</ecNumber>
    </recommendedName>
</protein>
<comment type="caution">
    <text evidence="6">The sequence shown here is derived from an EMBL/GenBank/DDBJ whole genome shotgun (WGS) entry which is preliminary data.</text>
</comment>
<evidence type="ECO:0000256" key="2">
    <source>
        <dbReference type="ARBA" id="ARBA00009009"/>
    </source>
</evidence>
<evidence type="ECO:0000313" key="7">
    <source>
        <dbReference type="Proteomes" id="UP000255265"/>
    </source>
</evidence>
<dbReference type="PANTHER" id="PTHR35333">
    <property type="entry name" value="BETA-LACTAMASE"/>
    <property type="match status" value="1"/>
</dbReference>
<proteinExistence type="inferred from homology"/>
<evidence type="ECO:0000313" key="6">
    <source>
        <dbReference type="EMBL" id="RDI29581.1"/>
    </source>
</evidence>
<evidence type="ECO:0000256" key="1">
    <source>
        <dbReference type="ARBA" id="ARBA00001526"/>
    </source>
</evidence>
<dbReference type="PANTHER" id="PTHR35333:SF3">
    <property type="entry name" value="BETA-LACTAMASE-TYPE TRANSPEPTIDASE FOLD CONTAINING PROTEIN"/>
    <property type="match status" value="1"/>
</dbReference>
<keyword evidence="7" id="KW-1185">Reference proteome</keyword>
<comment type="similarity">
    <text evidence="2">Belongs to the class-A beta-lactamase family.</text>
</comment>
<dbReference type="PRINTS" id="PR00118">
    <property type="entry name" value="BLACTAMASEA"/>
</dbReference>
<comment type="catalytic activity">
    <reaction evidence="1">
        <text>a beta-lactam + H2O = a substituted beta-amino acid</text>
        <dbReference type="Rhea" id="RHEA:20401"/>
        <dbReference type="ChEBI" id="CHEBI:15377"/>
        <dbReference type="ChEBI" id="CHEBI:35627"/>
        <dbReference type="ChEBI" id="CHEBI:140347"/>
        <dbReference type="EC" id="3.5.2.6"/>
    </reaction>
</comment>
<feature type="signal peptide" evidence="4">
    <location>
        <begin position="1"/>
        <end position="19"/>
    </location>
</feature>
<sequence length="406" mass="42206">MRLPGAPAFLLSLCAAATAQVQPLAPAPVTVPGTPTHVAPVPSVVPALPPTSSTGADWRARMASAMQQLGGASQTGIGVYVLDLASGQSFGHRADERWYLASMVKVPVAIAVLQAVERGEISLDTTVTFRAGDRVDGAGATLRQPLGSALSVRWLMGQMIIYSDNTATDMLIDLVGLQAVNGVAQTLAPRGIARITPLAEVRRQVYGQLTPAASHLSGSDLLALHRAGSDAAKRRQLAELLALSPGQIKAGSLDAAYDAYYAEGLNSGRLDAYAQILVALAEGRALGAEATQTLLKLMEDVATGPQRLRAGLPPQARFAHKTGTQRRRICDAGLVRMPGSDARHPVVLAACVRDAPSLGRAEHLLAQTAAALCRSGLLTQGLPDAPTCPAFMPDDRHGAAAAGVAR</sequence>
<evidence type="ECO:0000256" key="4">
    <source>
        <dbReference type="SAM" id="SignalP"/>
    </source>
</evidence>
<dbReference type="Proteomes" id="UP000255265">
    <property type="component" value="Unassembled WGS sequence"/>
</dbReference>
<dbReference type="Gene3D" id="3.40.710.10">
    <property type="entry name" value="DD-peptidase/beta-lactamase superfamily"/>
    <property type="match status" value="1"/>
</dbReference>